<dbReference type="OrthoDB" id="7916886at2"/>
<sequence length="82" mass="8800">MNAIRGRVTESGRLSLPAEFRRAVGLEQGGDVVIELDGQTIRVRSIAEVVADTQALAKQLFAGRGVSTDDFLADRRAEAGDE</sequence>
<proteinExistence type="predicted"/>
<keyword evidence="1" id="KW-0238">DNA-binding</keyword>
<dbReference type="GO" id="GO:0003677">
    <property type="term" value="F:DNA binding"/>
    <property type="evidence" value="ECO:0007669"/>
    <property type="project" value="UniProtKB-UniRule"/>
</dbReference>
<dbReference type="Gene3D" id="2.10.260.10">
    <property type="match status" value="1"/>
</dbReference>
<dbReference type="EMBL" id="CP024201">
    <property type="protein sequence ID" value="ATQ42226.1"/>
    <property type="molecule type" value="Genomic_DNA"/>
</dbReference>
<organism evidence="3 4">
    <name type="scientific">Caulobacter mirabilis</name>
    <dbReference type="NCBI Taxonomy" id="69666"/>
    <lineage>
        <taxon>Bacteria</taxon>
        <taxon>Pseudomonadati</taxon>
        <taxon>Pseudomonadota</taxon>
        <taxon>Alphaproteobacteria</taxon>
        <taxon>Caulobacterales</taxon>
        <taxon>Caulobacteraceae</taxon>
        <taxon>Caulobacter</taxon>
    </lineage>
</organism>
<dbReference type="SMART" id="SM00966">
    <property type="entry name" value="SpoVT_AbrB"/>
    <property type="match status" value="1"/>
</dbReference>
<protein>
    <submittedName>
        <fullName evidence="3">AbrB family transcriptional regulator</fullName>
    </submittedName>
</protein>
<evidence type="ECO:0000256" key="1">
    <source>
        <dbReference type="PROSITE-ProRule" id="PRU01076"/>
    </source>
</evidence>
<accession>A0A2D2AW53</accession>
<feature type="domain" description="SpoVT-AbrB" evidence="2">
    <location>
        <begin position="3"/>
        <end position="48"/>
    </location>
</feature>
<gene>
    <name evidence="3" type="ORF">CSW64_07240</name>
</gene>
<dbReference type="InterPro" id="IPR037914">
    <property type="entry name" value="SpoVT-AbrB_sf"/>
</dbReference>
<dbReference type="AlphaFoldDB" id="A0A2D2AW53"/>
<dbReference type="SUPFAM" id="SSF89447">
    <property type="entry name" value="AbrB/MazE/MraZ-like"/>
    <property type="match status" value="1"/>
</dbReference>
<name>A0A2D2AW53_9CAUL</name>
<dbReference type="PROSITE" id="PS51740">
    <property type="entry name" value="SPOVT_ABRB"/>
    <property type="match status" value="1"/>
</dbReference>
<evidence type="ECO:0000313" key="3">
    <source>
        <dbReference type="EMBL" id="ATQ42226.1"/>
    </source>
</evidence>
<dbReference type="Pfam" id="PF04014">
    <property type="entry name" value="MazE_antitoxin"/>
    <property type="match status" value="1"/>
</dbReference>
<dbReference type="Proteomes" id="UP000228945">
    <property type="component" value="Chromosome"/>
</dbReference>
<reference evidence="3 4" key="1">
    <citation type="submission" date="2017-10" db="EMBL/GenBank/DDBJ databases">
        <title>Genome sequence of Caulobacter mirabilis FWC38.</title>
        <authorList>
            <person name="Fiebig A."/>
            <person name="Crosson S."/>
        </authorList>
    </citation>
    <scope>NUCLEOTIDE SEQUENCE [LARGE SCALE GENOMIC DNA]</scope>
    <source>
        <strain evidence="3 4">FWC 38</strain>
    </source>
</reference>
<dbReference type="KEGG" id="cmb:CSW64_07240"/>
<dbReference type="RefSeq" id="WP_099621483.1">
    <property type="nucleotide sequence ID" value="NZ_CP024201.1"/>
</dbReference>
<evidence type="ECO:0000259" key="2">
    <source>
        <dbReference type="PROSITE" id="PS51740"/>
    </source>
</evidence>
<evidence type="ECO:0000313" key="4">
    <source>
        <dbReference type="Proteomes" id="UP000228945"/>
    </source>
</evidence>
<dbReference type="InterPro" id="IPR007159">
    <property type="entry name" value="SpoVT-AbrB_dom"/>
</dbReference>
<keyword evidence="4" id="KW-1185">Reference proteome</keyword>